<evidence type="ECO:0000313" key="1">
    <source>
        <dbReference type="EMBL" id="TCL62471.1"/>
    </source>
</evidence>
<reference evidence="1 2" key="1">
    <citation type="submission" date="2019-03" db="EMBL/GenBank/DDBJ databases">
        <title>Genomic Encyclopedia of Type Strains, Phase IV (KMG-IV): sequencing the most valuable type-strain genomes for metagenomic binning, comparative biology and taxonomic classification.</title>
        <authorList>
            <person name="Goeker M."/>
        </authorList>
    </citation>
    <scope>NUCLEOTIDE SEQUENCE [LARGE SCALE GENOMIC DNA]</scope>
    <source>
        <strain evidence="1 2">DSM 18792</strain>
    </source>
</reference>
<sequence length="80" mass="9418">MAKKDGGLLKNSRKKLKIKTKELDSFLNAKTTSTKYYLEESFSENKIFKYLLLLKLKGESLDRLFEDYIKENNIKHGKNE</sequence>
<dbReference type="Proteomes" id="UP000295455">
    <property type="component" value="Unassembled WGS sequence"/>
</dbReference>
<comment type="caution">
    <text evidence="1">The sequence shown here is derived from an EMBL/GenBank/DDBJ whole genome shotgun (WGS) entry which is preliminary data.</text>
</comment>
<evidence type="ECO:0000313" key="2">
    <source>
        <dbReference type="Proteomes" id="UP000295455"/>
    </source>
</evidence>
<gene>
    <name evidence="1" type="ORF">EV196_11312</name>
</gene>
<dbReference type="EMBL" id="SLUP01000013">
    <property type="protein sequence ID" value="TCL62471.1"/>
    <property type="molecule type" value="Genomic_DNA"/>
</dbReference>
<proteinExistence type="predicted"/>
<dbReference type="AlphaFoldDB" id="A0A4R1R9S2"/>
<accession>A0A4R1R9S2</accession>
<keyword evidence="2" id="KW-1185">Reference proteome</keyword>
<organism evidence="1 2">
    <name type="scientific">Mariniflexile fucanivorans</name>
    <dbReference type="NCBI Taxonomy" id="264023"/>
    <lineage>
        <taxon>Bacteria</taxon>
        <taxon>Pseudomonadati</taxon>
        <taxon>Bacteroidota</taxon>
        <taxon>Flavobacteriia</taxon>
        <taxon>Flavobacteriales</taxon>
        <taxon>Flavobacteriaceae</taxon>
        <taxon>Mariniflexile</taxon>
    </lineage>
</organism>
<name>A0A4R1R9S2_9FLAO</name>
<protein>
    <submittedName>
        <fullName evidence="1">Uncharacterized protein</fullName>
    </submittedName>
</protein>
<dbReference type="RefSeq" id="WP_132219400.1">
    <property type="nucleotide sequence ID" value="NZ_OX156936.1"/>
</dbReference>